<evidence type="ECO:0000256" key="8">
    <source>
        <dbReference type="SAM" id="Phobius"/>
    </source>
</evidence>
<dbReference type="GeneID" id="40318446"/>
<proteinExistence type="inferred from homology"/>
<evidence type="ECO:0000256" key="1">
    <source>
        <dbReference type="ARBA" id="ARBA00004479"/>
    </source>
</evidence>
<dbReference type="OrthoDB" id="10250728at2759"/>
<dbReference type="PANTHER" id="PTHR13412">
    <property type="entry name" value="T-CELL IMMUNOMODULATORY PROTEIN HOMOLOG"/>
    <property type="match status" value="1"/>
</dbReference>
<evidence type="ECO:0000259" key="9">
    <source>
        <dbReference type="Pfam" id="PF23122"/>
    </source>
</evidence>
<feature type="region of interest" description="Disordered" evidence="7">
    <location>
        <begin position="1"/>
        <end position="42"/>
    </location>
</feature>
<dbReference type="Proteomes" id="UP000284403">
    <property type="component" value="Unassembled WGS sequence"/>
</dbReference>
<dbReference type="SUPFAM" id="SSF69318">
    <property type="entry name" value="Integrin alpha N-terminal domain"/>
    <property type="match status" value="2"/>
</dbReference>
<sequence length="687" mass="73756">MLPLVLPDPISPPLPHSPEERGAKKRDDDDDDDAEGRAGGEAAASIKCRGGMSRFVATRRLLAAFLLLPLLLAQLPAVGAQWVDDTATYLGTAPLPLRITATADWDNGMKTGLIGTWANRSGLVWYCQGGPDDRGAGSGSLLYAPCWTSAEFPSPIVSTIVADLNRDGALDILVQCEDGGLYVVNGRHRNETPTEIARGTVPHFNALVPQVSLVTVFSHCGLPEIALVDAAGSLVVLRATTATTADAECAGQDAPPTFTPSVLVAGAEGVREVVPLGVISDDIDGDCVVDLLYTVHTRESDTLDVYAYFPARAEHALLLTLTPASRYGFPAVADVSGDGAPDLLFPLCASQEDVSTAFGACTRFDGVVVFYNDLRGSPPCGSGGCCSGHPFGFHEGASREFFLHKQNACGVPTRLGRPLAMTSSLASPLLLRCGDYNRDGYVDLLVPSTYGPLLLTAQRDARGPPFACAPLDEARAGAAGGDAAAYTAAIPFFAIIAGDGVLSVVLTFHDASPLPVAFYANRMPRLRENYFLASSALNGVAAVHDWGVYQPGAVHRFGWSDVTMRQRWAYAAQLSRTQGHALQPARLLFGLDRTFSYIQGYAVGILVDRQPVRRAWSATLVPNSNVFVWLNPLLAQGSWRLRLYLVSATYERLLVVVLVTSLTLLAVPIVFLKWREVQHDRREWKLR</sequence>
<evidence type="ECO:0000313" key="11">
    <source>
        <dbReference type="Proteomes" id="UP000284403"/>
    </source>
</evidence>
<comment type="caution">
    <text evidence="10">The sequence shown here is derived from an EMBL/GenBank/DDBJ whole genome shotgun (WGS) entry which is preliminary data.</text>
</comment>
<feature type="transmembrane region" description="Helical" evidence="8">
    <location>
        <begin position="653"/>
        <end position="672"/>
    </location>
</feature>
<evidence type="ECO:0000256" key="7">
    <source>
        <dbReference type="SAM" id="MobiDB-lite"/>
    </source>
</evidence>
<dbReference type="GO" id="GO:0005886">
    <property type="term" value="C:plasma membrane"/>
    <property type="evidence" value="ECO:0007669"/>
    <property type="project" value="TreeGrafter"/>
</dbReference>
<keyword evidence="11" id="KW-1185">Reference proteome</keyword>
<name>A0A3R7MM42_9TRYP</name>
<reference evidence="10 11" key="1">
    <citation type="journal article" date="2018" name="BMC Genomics">
        <title>Genomic comparison of Trypanosoma conorhini and Trypanosoma rangeli to Trypanosoma cruzi strains of high and low virulence.</title>
        <authorList>
            <person name="Bradwell K.R."/>
            <person name="Koparde V.N."/>
            <person name="Matveyev A.V."/>
            <person name="Serrano M.G."/>
            <person name="Alves J.M."/>
            <person name="Parikh H."/>
            <person name="Huang B."/>
            <person name="Lee V."/>
            <person name="Espinosa-Alvarez O."/>
            <person name="Ortiz P.A."/>
            <person name="Costa-Martins A.G."/>
            <person name="Teixeira M.M."/>
            <person name="Buck G.A."/>
        </authorList>
    </citation>
    <scope>NUCLEOTIDE SEQUENCE [LARGE SCALE GENOMIC DNA]</scope>
    <source>
        <strain evidence="10 11">025E</strain>
    </source>
</reference>
<dbReference type="EMBL" id="MKKU01000261">
    <property type="protein sequence ID" value="RNF17443.1"/>
    <property type="molecule type" value="Genomic_DNA"/>
</dbReference>
<dbReference type="RefSeq" id="XP_029228159.1">
    <property type="nucleotide sequence ID" value="XM_029371740.1"/>
</dbReference>
<dbReference type="Pfam" id="PF23122">
    <property type="entry name" value="C2_ITFG1"/>
    <property type="match status" value="1"/>
</dbReference>
<keyword evidence="3 8" id="KW-0812">Transmembrane</keyword>
<keyword evidence="4 8" id="KW-1133">Transmembrane helix</keyword>
<dbReference type="Gene3D" id="2.130.10.130">
    <property type="entry name" value="Integrin alpha, N-terminal"/>
    <property type="match status" value="1"/>
</dbReference>
<evidence type="ECO:0000256" key="3">
    <source>
        <dbReference type="ARBA" id="ARBA00022692"/>
    </source>
</evidence>
<dbReference type="PANTHER" id="PTHR13412:SF0">
    <property type="entry name" value="T-CELL IMMUNOMODULATORY PROTEIN"/>
    <property type="match status" value="1"/>
</dbReference>
<feature type="compositionally biased region" description="Basic and acidic residues" evidence="7">
    <location>
        <begin position="17"/>
        <end position="27"/>
    </location>
</feature>
<comment type="subcellular location">
    <subcellularLocation>
        <location evidence="1">Membrane</location>
        <topology evidence="1">Single-pass type I membrane protein</topology>
    </subcellularLocation>
</comment>
<evidence type="ECO:0000256" key="5">
    <source>
        <dbReference type="ARBA" id="ARBA00023136"/>
    </source>
</evidence>
<evidence type="ECO:0000256" key="4">
    <source>
        <dbReference type="ARBA" id="ARBA00022989"/>
    </source>
</evidence>
<evidence type="ECO:0000256" key="6">
    <source>
        <dbReference type="ARBA" id="ARBA00023180"/>
    </source>
</evidence>
<feature type="domain" description="T-cell immunomodulatory protein TIP C2" evidence="9">
    <location>
        <begin position="546"/>
        <end position="644"/>
    </location>
</feature>
<keyword evidence="6" id="KW-0325">Glycoprotein</keyword>
<evidence type="ECO:0000313" key="10">
    <source>
        <dbReference type="EMBL" id="RNF17443.1"/>
    </source>
</evidence>
<comment type="similarity">
    <text evidence="2">Belongs to the TIP family.</text>
</comment>
<accession>A0A3R7MM42</accession>
<protein>
    <submittedName>
        <fullName evidence="10">Putative FG-GAP repeat protein</fullName>
    </submittedName>
</protein>
<evidence type="ECO:0000256" key="2">
    <source>
        <dbReference type="ARBA" id="ARBA00006496"/>
    </source>
</evidence>
<gene>
    <name evidence="10" type="ORF">Tco025E_04835</name>
</gene>
<keyword evidence="5 8" id="KW-0472">Membrane</keyword>
<dbReference type="InterPro" id="IPR057089">
    <property type="entry name" value="C2_TIP"/>
</dbReference>
<dbReference type="AlphaFoldDB" id="A0A3R7MM42"/>
<organism evidence="10 11">
    <name type="scientific">Trypanosoma conorhini</name>
    <dbReference type="NCBI Taxonomy" id="83891"/>
    <lineage>
        <taxon>Eukaryota</taxon>
        <taxon>Discoba</taxon>
        <taxon>Euglenozoa</taxon>
        <taxon>Kinetoplastea</taxon>
        <taxon>Metakinetoplastina</taxon>
        <taxon>Trypanosomatida</taxon>
        <taxon>Trypanosomatidae</taxon>
        <taxon>Trypanosoma</taxon>
    </lineage>
</organism>
<dbReference type="InterPro" id="IPR024881">
    <property type="entry name" value="Tip"/>
</dbReference>
<dbReference type="InterPro" id="IPR028994">
    <property type="entry name" value="Integrin_alpha_N"/>
</dbReference>